<dbReference type="GeneID" id="7836173"/>
<name>Q248B4_TETTS</name>
<keyword evidence="1" id="KW-0175">Coiled coil</keyword>
<feature type="transmembrane region" description="Helical" evidence="2">
    <location>
        <begin position="132"/>
        <end position="152"/>
    </location>
</feature>
<accession>Q248B4</accession>
<feature type="transmembrane region" description="Helical" evidence="2">
    <location>
        <begin position="7"/>
        <end position="29"/>
    </location>
</feature>
<feature type="transmembrane region" description="Helical" evidence="2">
    <location>
        <begin position="172"/>
        <end position="192"/>
    </location>
</feature>
<sequence length="699" mass="82483">MKIIQDGIDYFLFLLTTTQIGMAFIKYTITQNYQYPYLGLIIISAPLAIIGFFTILKFVKDYNGRGSIFYLDINQYIILSLLYGFSQILSVTALKYSHLTLIRYIIIGGITECLVLPLLSKFILNRMLYSHYILTVLLSVASLCVNELLVLSRSSPSSKISVSTESGWEGPLITFFSKFLFLLGSVLSKRFILKRGHYYKLKDKSLYNQNIPIGALNYVKGGDITNYYKDYVSGDDDKPKLLKKESILYKRFQLIKKLDPNYEDLRFETGERDPYLESKIVNFRKLVGNNTVKVNQLVELPKYFTRPKFQYYLGYGALNAEELDTVLNLDENLMNKYIKRREETNFKDLKKWEVENMLKQEENERQYLEEFLKDYLEMKFNAHYFHDKDDMLLTKIDSIFDSMIYDNENFNIDIQKTVELYSIYNLFLLILSFFASYFNLEFYYAIYQNYELSMTQVKPYFVDQDNLYVMFIVASLFQLVKPFFFNRILQNHTQGVYFFIKLLTEFLIIIFASTFTNQAPSIATNTLIAIFLLFFANYANYSGVNHKKNWTEFASLIELVKSYFSQDLEVDQLLLLEIRLIQIHQLLGRDDFLRILIDLIISKNPRQLLHTNNPVMFLRENFDLFYNRRAQNWGGGFPRPTVEGIESSWISQSHKDIWINSINQMKNNYEQEKKEYEILKEKLLNKPNSQSKNESYKED</sequence>
<dbReference type="AlphaFoldDB" id="Q248B4"/>
<dbReference type="OrthoDB" id="10589994at2759"/>
<protein>
    <submittedName>
        <fullName evidence="3">Transmembrane protein, putative</fullName>
    </submittedName>
</protein>
<feature type="coiled-coil region" evidence="1">
    <location>
        <begin position="655"/>
        <end position="686"/>
    </location>
</feature>
<gene>
    <name evidence="3" type="ORF">TTHERM_00532550</name>
</gene>
<feature type="transmembrane region" description="Helical" evidence="2">
    <location>
        <begin position="522"/>
        <end position="539"/>
    </location>
</feature>
<dbReference type="HOGENOM" id="CLU_524302_0_0_1"/>
<dbReference type="EMBL" id="GG662455">
    <property type="protein sequence ID" value="EAS04131.2"/>
    <property type="molecule type" value="Genomic_DNA"/>
</dbReference>
<feature type="transmembrane region" description="Helical" evidence="2">
    <location>
        <begin position="35"/>
        <end position="56"/>
    </location>
</feature>
<keyword evidence="2" id="KW-0472">Membrane</keyword>
<organism evidence="3 4">
    <name type="scientific">Tetrahymena thermophila (strain SB210)</name>
    <dbReference type="NCBI Taxonomy" id="312017"/>
    <lineage>
        <taxon>Eukaryota</taxon>
        <taxon>Sar</taxon>
        <taxon>Alveolata</taxon>
        <taxon>Ciliophora</taxon>
        <taxon>Intramacronucleata</taxon>
        <taxon>Oligohymenophorea</taxon>
        <taxon>Hymenostomatida</taxon>
        <taxon>Tetrahymenina</taxon>
        <taxon>Tetrahymenidae</taxon>
        <taxon>Tetrahymena</taxon>
    </lineage>
</organism>
<keyword evidence="4" id="KW-1185">Reference proteome</keyword>
<evidence type="ECO:0000313" key="3">
    <source>
        <dbReference type="EMBL" id="EAS04131.2"/>
    </source>
</evidence>
<keyword evidence="2" id="KW-1133">Transmembrane helix</keyword>
<evidence type="ECO:0000256" key="1">
    <source>
        <dbReference type="SAM" id="Coils"/>
    </source>
</evidence>
<feature type="transmembrane region" description="Helical" evidence="2">
    <location>
        <begin position="467"/>
        <end position="484"/>
    </location>
</feature>
<evidence type="ECO:0000313" key="4">
    <source>
        <dbReference type="Proteomes" id="UP000009168"/>
    </source>
</evidence>
<feature type="transmembrane region" description="Helical" evidence="2">
    <location>
        <begin position="496"/>
        <end position="516"/>
    </location>
</feature>
<dbReference type="RefSeq" id="XP_001024376.2">
    <property type="nucleotide sequence ID" value="XM_001024376.2"/>
</dbReference>
<keyword evidence="2 3" id="KW-0812">Transmembrane</keyword>
<reference evidence="4" key="1">
    <citation type="journal article" date="2006" name="PLoS Biol.">
        <title>Macronuclear genome sequence of the ciliate Tetrahymena thermophila, a model eukaryote.</title>
        <authorList>
            <person name="Eisen J.A."/>
            <person name="Coyne R.S."/>
            <person name="Wu M."/>
            <person name="Wu D."/>
            <person name="Thiagarajan M."/>
            <person name="Wortman J.R."/>
            <person name="Badger J.H."/>
            <person name="Ren Q."/>
            <person name="Amedeo P."/>
            <person name="Jones K.M."/>
            <person name="Tallon L.J."/>
            <person name="Delcher A.L."/>
            <person name="Salzberg S.L."/>
            <person name="Silva J.C."/>
            <person name="Haas B.J."/>
            <person name="Majoros W.H."/>
            <person name="Farzad M."/>
            <person name="Carlton J.M."/>
            <person name="Smith R.K. Jr."/>
            <person name="Garg J."/>
            <person name="Pearlman R.E."/>
            <person name="Karrer K.M."/>
            <person name="Sun L."/>
            <person name="Manning G."/>
            <person name="Elde N.C."/>
            <person name="Turkewitz A.P."/>
            <person name="Asai D.J."/>
            <person name="Wilkes D.E."/>
            <person name="Wang Y."/>
            <person name="Cai H."/>
            <person name="Collins K."/>
            <person name="Stewart B.A."/>
            <person name="Lee S.R."/>
            <person name="Wilamowska K."/>
            <person name="Weinberg Z."/>
            <person name="Ruzzo W.L."/>
            <person name="Wloga D."/>
            <person name="Gaertig J."/>
            <person name="Frankel J."/>
            <person name="Tsao C.-C."/>
            <person name="Gorovsky M.A."/>
            <person name="Keeling P.J."/>
            <person name="Waller R.F."/>
            <person name="Patron N.J."/>
            <person name="Cherry J.M."/>
            <person name="Stover N.A."/>
            <person name="Krieger C.J."/>
            <person name="del Toro C."/>
            <person name="Ryder H.F."/>
            <person name="Williamson S.C."/>
            <person name="Barbeau R.A."/>
            <person name="Hamilton E.P."/>
            <person name="Orias E."/>
        </authorList>
    </citation>
    <scope>NUCLEOTIDE SEQUENCE [LARGE SCALE GENOMIC DNA]</scope>
    <source>
        <strain evidence="4">SB210</strain>
    </source>
</reference>
<proteinExistence type="predicted"/>
<dbReference type="Proteomes" id="UP000009168">
    <property type="component" value="Unassembled WGS sequence"/>
</dbReference>
<evidence type="ECO:0000256" key="2">
    <source>
        <dbReference type="SAM" id="Phobius"/>
    </source>
</evidence>
<feature type="transmembrane region" description="Helical" evidence="2">
    <location>
        <begin position="68"/>
        <end position="89"/>
    </location>
</feature>
<dbReference type="InParanoid" id="Q248B4"/>
<dbReference type="KEGG" id="tet:TTHERM_00532550"/>
<feature type="transmembrane region" description="Helical" evidence="2">
    <location>
        <begin position="426"/>
        <end position="447"/>
    </location>
</feature>
<feature type="transmembrane region" description="Helical" evidence="2">
    <location>
        <begin position="101"/>
        <end position="120"/>
    </location>
</feature>